<dbReference type="EMBL" id="BSYO01000026">
    <property type="protein sequence ID" value="GMH23293.1"/>
    <property type="molecule type" value="Genomic_DNA"/>
</dbReference>
<name>A0AAD3XZE8_NEPGR</name>
<dbReference type="Proteomes" id="UP001279734">
    <property type="component" value="Unassembled WGS sequence"/>
</dbReference>
<evidence type="ECO:0000313" key="2">
    <source>
        <dbReference type="Proteomes" id="UP001279734"/>
    </source>
</evidence>
<dbReference type="AlphaFoldDB" id="A0AAD3XZE8"/>
<evidence type="ECO:0000313" key="1">
    <source>
        <dbReference type="EMBL" id="GMH23293.1"/>
    </source>
</evidence>
<accession>A0AAD3XZE8</accession>
<organism evidence="1 2">
    <name type="scientific">Nepenthes gracilis</name>
    <name type="common">Slender pitcher plant</name>
    <dbReference type="NCBI Taxonomy" id="150966"/>
    <lineage>
        <taxon>Eukaryota</taxon>
        <taxon>Viridiplantae</taxon>
        <taxon>Streptophyta</taxon>
        <taxon>Embryophyta</taxon>
        <taxon>Tracheophyta</taxon>
        <taxon>Spermatophyta</taxon>
        <taxon>Magnoliopsida</taxon>
        <taxon>eudicotyledons</taxon>
        <taxon>Gunneridae</taxon>
        <taxon>Pentapetalae</taxon>
        <taxon>Caryophyllales</taxon>
        <taxon>Nepenthaceae</taxon>
        <taxon>Nepenthes</taxon>
    </lineage>
</organism>
<protein>
    <submittedName>
        <fullName evidence="1">Uncharacterized protein</fullName>
    </submittedName>
</protein>
<gene>
    <name evidence="1" type="ORF">Nepgr_025136</name>
</gene>
<proteinExistence type="predicted"/>
<keyword evidence="2" id="KW-1185">Reference proteome</keyword>
<sequence length="114" mass="13068">MTETRLGKIILHRSISCRPPSLKAAFLCRPSDLRRRFSLPLRPHKSSLGRHRHSPSVYEFNFSLELNLGCLDFPATTVDGSTFFGEFVRFHAGFRIFARLLINAEIEARCQMSD</sequence>
<comment type="caution">
    <text evidence="1">The sequence shown here is derived from an EMBL/GenBank/DDBJ whole genome shotgun (WGS) entry which is preliminary data.</text>
</comment>
<reference evidence="1" key="1">
    <citation type="submission" date="2023-05" db="EMBL/GenBank/DDBJ databases">
        <title>Nepenthes gracilis genome sequencing.</title>
        <authorList>
            <person name="Fukushima K."/>
        </authorList>
    </citation>
    <scope>NUCLEOTIDE SEQUENCE</scope>
    <source>
        <strain evidence="1">SING2019-196</strain>
    </source>
</reference>